<feature type="transmembrane region" description="Helical" evidence="2">
    <location>
        <begin position="195"/>
        <end position="215"/>
    </location>
</feature>
<evidence type="ECO:0000313" key="5">
    <source>
        <dbReference type="Proteomes" id="UP000295444"/>
    </source>
</evidence>
<evidence type="ECO:0000256" key="2">
    <source>
        <dbReference type="SAM" id="Phobius"/>
    </source>
</evidence>
<feature type="chain" id="PRO_5020498386" evidence="3">
    <location>
        <begin position="34"/>
        <end position="227"/>
    </location>
</feature>
<feature type="compositionally biased region" description="Low complexity" evidence="1">
    <location>
        <begin position="138"/>
        <end position="166"/>
    </location>
</feature>
<gene>
    <name evidence="4" type="ORF">EV186_1011895</name>
</gene>
<dbReference type="AlphaFoldDB" id="A0A4R6SPE0"/>
<name>A0A4R6SPE0_LABRH</name>
<accession>A0A4R6SPE0</accession>
<keyword evidence="3" id="KW-0732">Signal</keyword>
<evidence type="ECO:0000313" key="4">
    <source>
        <dbReference type="EMBL" id="TDQ05917.1"/>
    </source>
</evidence>
<evidence type="ECO:0000256" key="3">
    <source>
        <dbReference type="SAM" id="SignalP"/>
    </source>
</evidence>
<keyword evidence="2" id="KW-0472">Membrane</keyword>
<organism evidence="4 5">
    <name type="scientific">Labedaea rhizosphaerae</name>
    <dbReference type="NCBI Taxonomy" id="598644"/>
    <lineage>
        <taxon>Bacteria</taxon>
        <taxon>Bacillati</taxon>
        <taxon>Actinomycetota</taxon>
        <taxon>Actinomycetes</taxon>
        <taxon>Pseudonocardiales</taxon>
        <taxon>Pseudonocardiaceae</taxon>
        <taxon>Labedaea</taxon>
    </lineage>
</organism>
<dbReference type="Proteomes" id="UP000295444">
    <property type="component" value="Unassembled WGS sequence"/>
</dbReference>
<proteinExistence type="predicted"/>
<keyword evidence="2" id="KW-0812">Transmembrane</keyword>
<feature type="signal peptide" evidence="3">
    <location>
        <begin position="1"/>
        <end position="33"/>
    </location>
</feature>
<sequence length="227" mass="21922">MASSVVAPRFARVAAVAALAAGAWLGIAGVANADAPQSGDDRATAYAGNARPGDCAGAGLAGERILGEDNPRGTYFDITSIPAGYTVTGVVVKGGDAYNVYLPGALGDLPWLKLHAPINASGGPAGLSHWFACGTKGSTTTTTTTAPVTTTTSPGGGESSTTVTTSPGGGAGSPSATTPGAQGGEGLASTGFGNGWLVIVGGALLLGGGALLVLVRGRSVAAARRKV</sequence>
<reference evidence="4 5" key="1">
    <citation type="submission" date="2019-03" db="EMBL/GenBank/DDBJ databases">
        <title>Genomic Encyclopedia of Type Strains, Phase IV (KMG-IV): sequencing the most valuable type-strain genomes for metagenomic binning, comparative biology and taxonomic classification.</title>
        <authorList>
            <person name="Goeker M."/>
        </authorList>
    </citation>
    <scope>NUCLEOTIDE SEQUENCE [LARGE SCALE GENOMIC DNA]</scope>
    <source>
        <strain evidence="4 5">DSM 45361</strain>
    </source>
</reference>
<dbReference type="EMBL" id="SNXZ01000001">
    <property type="protein sequence ID" value="TDQ05917.1"/>
    <property type="molecule type" value="Genomic_DNA"/>
</dbReference>
<dbReference type="RefSeq" id="WP_133848584.1">
    <property type="nucleotide sequence ID" value="NZ_SNXZ01000001.1"/>
</dbReference>
<keyword evidence="2" id="KW-1133">Transmembrane helix</keyword>
<evidence type="ECO:0000256" key="1">
    <source>
        <dbReference type="SAM" id="MobiDB-lite"/>
    </source>
</evidence>
<dbReference type="NCBIfam" id="TIGR01167">
    <property type="entry name" value="LPXTG_anchor"/>
    <property type="match status" value="1"/>
</dbReference>
<keyword evidence="5" id="KW-1185">Reference proteome</keyword>
<protein>
    <submittedName>
        <fullName evidence="4">LPXTG-motif cell wall-anchored protein</fullName>
    </submittedName>
</protein>
<feature type="region of interest" description="Disordered" evidence="1">
    <location>
        <begin position="138"/>
        <end position="185"/>
    </location>
</feature>
<dbReference type="OrthoDB" id="3700838at2"/>
<comment type="caution">
    <text evidence="4">The sequence shown here is derived from an EMBL/GenBank/DDBJ whole genome shotgun (WGS) entry which is preliminary data.</text>
</comment>